<reference evidence="3 4" key="1">
    <citation type="submission" date="2021-08" db="EMBL/GenBank/DDBJ databases">
        <title>Draft Genome Sequence of Phanerochaete sordida strain YK-624.</title>
        <authorList>
            <person name="Mori T."/>
            <person name="Dohra H."/>
            <person name="Suzuki T."/>
            <person name="Kawagishi H."/>
            <person name="Hirai H."/>
        </authorList>
    </citation>
    <scope>NUCLEOTIDE SEQUENCE [LARGE SCALE GENOMIC DNA]</scope>
    <source>
        <strain evidence="3 4">YK-624</strain>
    </source>
</reference>
<comment type="caution">
    <text evidence="3">The sequence shown here is derived from an EMBL/GenBank/DDBJ whole genome shotgun (WGS) entry which is preliminary data.</text>
</comment>
<evidence type="ECO:0000256" key="2">
    <source>
        <dbReference type="SAM" id="Phobius"/>
    </source>
</evidence>
<name>A0A9P3LBE5_9APHY</name>
<feature type="transmembrane region" description="Helical" evidence="2">
    <location>
        <begin position="39"/>
        <end position="64"/>
    </location>
</feature>
<dbReference type="CDD" id="cd11296">
    <property type="entry name" value="O-FucT_like"/>
    <property type="match status" value="1"/>
</dbReference>
<evidence type="ECO:0000313" key="4">
    <source>
        <dbReference type="Proteomes" id="UP000703269"/>
    </source>
</evidence>
<feature type="region of interest" description="Disordered" evidence="1">
    <location>
        <begin position="1"/>
        <end position="21"/>
    </location>
</feature>
<keyword evidence="4" id="KW-1185">Reference proteome</keyword>
<keyword evidence="2" id="KW-0812">Transmembrane</keyword>
<evidence type="ECO:0000313" key="3">
    <source>
        <dbReference type="EMBL" id="GJE88479.1"/>
    </source>
</evidence>
<dbReference type="OrthoDB" id="2559662at2759"/>
<dbReference type="Proteomes" id="UP000703269">
    <property type="component" value="Unassembled WGS sequence"/>
</dbReference>
<keyword evidence="2" id="KW-0472">Membrane</keyword>
<dbReference type="Gene3D" id="3.40.50.11350">
    <property type="match status" value="1"/>
</dbReference>
<protein>
    <submittedName>
        <fullName evidence="3">O-fucosyltransferase family protein</fullName>
    </submittedName>
</protein>
<accession>A0A9P3LBE5</accession>
<evidence type="ECO:0000256" key="1">
    <source>
        <dbReference type="SAM" id="MobiDB-lite"/>
    </source>
</evidence>
<feature type="compositionally biased region" description="Basic and acidic residues" evidence="1">
    <location>
        <begin position="8"/>
        <end position="21"/>
    </location>
</feature>
<gene>
    <name evidence="3" type="ORF">PsYK624_045620</name>
</gene>
<proteinExistence type="predicted"/>
<dbReference type="EMBL" id="BPQB01000009">
    <property type="protein sequence ID" value="GJE88479.1"/>
    <property type="molecule type" value="Genomic_DNA"/>
</dbReference>
<organism evidence="3 4">
    <name type="scientific">Phanerochaete sordida</name>
    <dbReference type="NCBI Taxonomy" id="48140"/>
    <lineage>
        <taxon>Eukaryota</taxon>
        <taxon>Fungi</taxon>
        <taxon>Dikarya</taxon>
        <taxon>Basidiomycota</taxon>
        <taxon>Agaricomycotina</taxon>
        <taxon>Agaricomycetes</taxon>
        <taxon>Polyporales</taxon>
        <taxon>Phanerochaetaceae</taxon>
        <taxon>Phanerochaete</taxon>
    </lineage>
</organism>
<keyword evidence="2" id="KW-1133">Transmembrane helix</keyword>
<sequence length="500" mass="55865">MFTCGTPVKDKEPPLADHGKERPIPLTARAGHFVKRRCIVVGTTVIALIGLYAIGTVLVLIGLFDDGLERTRALWRSIRVPGFHYEPLPPLYPEYHRAELALPQHDHPGRAFEGGKKHMWVADHMQLSGFGDYMQDMILNAQLVFETGRSYVFDNYTWDRDGPEYADFHGVTIPSRIPLSALISGPIVGGPFFDNDGTPRAVVKEYWDLICPNPTIVRADEIRELRGEGADARKIIDAWVNHIKDIDDPCIKVERHSGSIFHISMFGTPGKILPIWSSLSQSPILQLFGWSSLAHREFEANRHLFAPAPLVAPYVTAPDCPQCVDPHAHLDRLLALHIPHGDFLQHCPDFAARGAGFSVFNMFPSFPDLWVPPSGDEEQRRAVYRRRCRPTVAQVLEKVEAVRASAAGRGLRSVYVMSNADPGWLNELKDALRAAVAWDQIATSRDLVLTPEQKYTSQALDMLIGERAEVLIGNGFSSMSSSIAMLRMARGQPPETIRMW</sequence>
<dbReference type="AlphaFoldDB" id="A0A9P3LBE5"/>